<dbReference type="CDD" id="cd02133">
    <property type="entry name" value="PA_C5a_like"/>
    <property type="match status" value="1"/>
</dbReference>
<feature type="compositionally biased region" description="Gly residues" evidence="11">
    <location>
        <begin position="1154"/>
        <end position="1171"/>
    </location>
</feature>
<evidence type="ECO:0000256" key="7">
    <source>
        <dbReference type="ARBA" id="ARBA00022825"/>
    </source>
</evidence>
<feature type="active site" description="Charge relay system" evidence="8 9">
    <location>
        <position position="714"/>
    </location>
</feature>
<dbReference type="InterPro" id="IPR034213">
    <property type="entry name" value="S8_Vpr-like"/>
</dbReference>
<dbReference type="SUPFAM" id="SSF52743">
    <property type="entry name" value="Subtilisin-like"/>
    <property type="match status" value="1"/>
</dbReference>
<dbReference type="InterPro" id="IPR022398">
    <property type="entry name" value="Peptidase_S8_His-AS"/>
</dbReference>
<dbReference type="Pfam" id="PF00082">
    <property type="entry name" value="Peptidase_S8"/>
    <property type="match status" value="1"/>
</dbReference>
<dbReference type="CDD" id="cd07474">
    <property type="entry name" value="Peptidases_S8_subtilisin_Vpr-like"/>
    <property type="match status" value="1"/>
</dbReference>
<feature type="signal peptide" evidence="12">
    <location>
        <begin position="1"/>
        <end position="24"/>
    </location>
</feature>
<evidence type="ECO:0000313" key="14">
    <source>
        <dbReference type="EMBL" id="ANY74150.1"/>
    </source>
</evidence>
<reference evidence="14" key="1">
    <citation type="submission" date="2016-08" db="EMBL/GenBank/DDBJ databases">
        <title>Complete Genome Seqeunce of Paenibacillus sp. nov. IHBB 9852 from high altitute lake of Indian trans-Himalayas.</title>
        <authorList>
            <person name="Kiran S."/>
            <person name="Swarnkar M.K."/>
            <person name="Rana A."/>
            <person name="Tewari R."/>
            <person name="Gulati A."/>
        </authorList>
    </citation>
    <scope>NUCLEOTIDE SEQUENCE [LARGE SCALE GENOMIC DNA]</scope>
    <source>
        <strain evidence="14">IHBB 9852</strain>
    </source>
</reference>
<feature type="chain" id="PRO_5008535651" evidence="12">
    <location>
        <begin position="25"/>
        <end position="1522"/>
    </location>
</feature>
<feature type="domain" description="SLH" evidence="13">
    <location>
        <begin position="1463"/>
        <end position="1522"/>
    </location>
</feature>
<dbReference type="PANTHER" id="PTHR43806:SF65">
    <property type="entry name" value="SERINE PROTEASE APRX"/>
    <property type="match status" value="1"/>
</dbReference>
<accession>A0A1B2E2D1</accession>
<proteinExistence type="inferred from homology"/>
<dbReference type="InterPro" id="IPR023828">
    <property type="entry name" value="Peptidase_S8_Ser-AS"/>
</dbReference>
<dbReference type="GO" id="GO:0004252">
    <property type="term" value="F:serine-type endopeptidase activity"/>
    <property type="evidence" value="ECO:0007669"/>
    <property type="project" value="UniProtKB-UniRule"/>
</dbReference>
<feature type="compositionally biased region" description="Polar residues" evidence="11">
    <location>
        <begin position="473"/>
        <end position="505"/>
    </location>
</feature>
<dbReference type="KEGG" id="pib:BBD41_17035"/>
<feature type="active site" description="Charge relay system" evidence="8 9">
    <location>
        <position position="265"/>
    </location>
</feature>
<dbReference type="InterPro" id="IPR046450">
    <property type="entry name" value="PA_dom_sf"/>
</dbReference>
<dbReference type="Pfam" id="PF05922">
    <property type="entry name" value="Inhibitor_I9"/>
    <property type="match status" value="1"/>
</dbReference>
<dbReference type="GO" id="GO:0006508">
    <property type="term" value="P:proteolysis"/>
    <property type="evidence" value="ECO:0007669"/>
    <property type="project" value="UniProtKB-KW"/>
</dbReference>
<evidence type="ECO:0000259" key="13">
    <source>
        <dbReference type="PROSITE" id="PS51272"/>
    </source>
</evidence>
<keyword evidence="5 12" id="KW-0732">Signal</keyword>
<dbReference type="PROSITE" id="PS00136">
    <property type="entry name" value="SUBTILASE_ASP"/>
    <property type="match status" value="1"/>
</dbReference>
<dbReference type="InterPro" id="IPR003137">
    <property type="entry name" value="PA_domain"/>
</dbReference>
<evidence type="ECO:0000256" key="1">
    <source>
        <dbReference type="ARBA" id="ARBA00011073"/>
    </source>
</evidence>
<evidence type="ECO:0000256" key="12">
    <source>
        <dbReference type="SAM" id="SignalP"/>
    </source>
</evidence>
<evidence type="ECO:0000256" key="8">
    <source>
        <dbReference type="PIRSR" id="PIRSR615500-1"/>
    </source>
</evidence>
<feature type="active site" description="Charge relay system" evidence="8 9">
    <location>
        <position position="209"/>
    </location>
</feature>
<dbReference type="InterPro" id="IPR001119">
    <property type="entry name" value="SLH_dom"/>
</dbReference>
<evidence type="ECO:0000256" key="6">
    <source>
        <dbReference type="ARBA" id="ARBA00022801"/>
    </source>
</evidence>
<dbReference type="PROSITE" id="PS51272">
    <property type="entry name" value="SLH"/>
    <property type="match status" value="2"/>
</dbReference>
<dbReference type="InterPro" id="IPR050131">
    <property type="entry name" value="Peptidase_S8_subtilisin-like"/>
</dbReference>
<name>A0A1B2E2D1_9BACL</name>
<dbReference type="SUPFAM" id="SSF52025">
    <property type="entry name" value="PA domain"/>
    <property type="match status" value="1"/>
</dbReference>
<keyword evidence="7 9" id="KW-0720">Serine protease</keyword>
<dbReference type="RefSeq" id="WP_099478328.1">
    <property type="nucleotide sequence ID" value="NZ_CP016809.1"/>
</dbReference>
<dbReference type="PANTHER" id="PTHR43806">
    <property type="entry name" value="PEPTIDASE S8"/>
    <property type="match status" value="1"/>
</dbReference>
<keyword evidence="6 9" id="KW-0378">Hydrolase</keyword>
<keyword evidence="4 9" id="KW-0645">Protease</keyword>
<dbReference type="Pfam" id="PF00395">
    <property type="entry name" value="SLH"/>
    <property type="match status" value="2"/>
</dbReference>
<dbReference type="InterPro" id="IPR010259">
    <property type="entry name" value="S8pro/Inhibitor_I9"/>
</dbReference>
<evidence type="ECO:0000256" key="5">
    <source>
        <dbReference type="ARBA" id="ARBA00022729"/>
    </source>
</evidence>
<dbReference type="PROSITE" id="PS51892">
    <property type="entry name" value="SUBTILASE"/>
    <property type="match status" value="1"/>
</dbReference>
<dbReference type="PRINTS" id="PR00723">
    <property type="entry name" value="SUBTILISIN"/>
</dbReference>
<dbReference type="InterPro" id="IPR036852">
    <property type="entry name" value="Peptidase_S8/S53_dom_sf"/>
</dbReference>
<feature type="region of interest" description="Disordered" evidence="11">
    <location>
        <begin position="1139"/>
        <end position="1198"/>
    </location>
</feature>
<evidence type="ECO:0000256" key="4">
    <source>
        <dbReference type="ARBA" id="ARBA00022670"/>
    </source>
</evidence>
<dbReference type="InterPro" id="IPR015500">
    <property type="entry name" value="Peptidase_S8_subtilisin-rel"/>
</dbReference>
<organism evidence="14">
    <name type="scientific">Paenibacillus ihbetae</name>
    <dbReference type="NCBI Taxonomy" id="1870820"/>
    <lineage>
        <taxon>Bacteria</taxon>
        <taxon>Bacillati</taxon>
        <taxon>Bacillota</taxon>
        <taxon>Bacilli</taxon>
        <taxon>Bacillales</taxon>
        <taxon>Paenibacillaceae</taxon>
        <taxon>Paenibacillus</taxon>
    </lineage>
</organism>
<evidence type="ECO:0000256" key="9">
    <source>
        <dbReference type="PROSITE-ProRule" id="PRU01240"/>
    </source>
</evidence>
<dbReference type="PROSITE" id="PS00137">
    <property type="entry name" value="SUBTILASE_HIS"/>
    <property type="match status" value="1"/>
</dbReference>
<dbReference type="EMBL" id="CP016809">
    <property type="protein sequence ID" value="ANY74150.1"/>
    <property type="molecule type" value="Genomic_DNA"/>
</dbReference>
<evidence type="ECO:0000256" key="2">
    <source>
        <dbReference type="ARBA" id="ARBA00022512"/>
    </source>
</evidence>
<dbReference type="InterPro" id="IPR000209">
    <property type="entry name" value="Peptidase_S8/S53_dom"/>
</dbReference>
<comment type="similarity">
    <text evidence="1 9 10">Belongs to the peptidase S8 family.</text>
</comment>
<feature type="region of interest" description="Disordered" evidence="11">
    <location>
        <begin position="401"/>
        <end position="520"/>
    </location>
</feature>
<dbReference type="Pfam" id="PF02225">
    <property type="entry name" value="PA"/>
    <property type="match status" value="1"/>
</dbReference>
<evidence type="ECO:0000256" key="11">
    <source>
        <dbReference type="SAM" id="MobiDB-lite"/>
    </source>
</evidence>
<gene>
    <name evidence="14" type="ORF">BBD41_17035</name>
</gene>
<keyword evidence="3" id="KW-0964">Secreted</keyword>
<dbReference type="Gene3D" id="3.40.50.200">
    <property type="entry name" value="Peptidase S8/S53 domain"/>
    <property type="match status" value="2"/>
</dbReference>
<evidence type="ECO:0000256" key="10">
    <source>
        <dbReference type="RuleBase" id="RU003355"/>
    </source>
</evidence>
<protein>
    <submittedName>
        <fullName evidence="14">Peptidase S8</fullName>
    </submittedName>
</protein>
<evidence type="ECO:0000256" key="3">
    <source>
        <dbReference type="ARBA" id="ARBA00022525"/>
    </source>
</evidence>
<feature type="domain" description="SLH" evidence="13">
    <location>
        <begin position="1370"/>
        <end position="1433"/>
    </location>
</feature>
<keyword evidence="2" id="KW-0134">Cell wall</keyword>
<sequence>MSKRWLSILLSLLLALSLVVPAAAAPTEGSQELSSSLSTEEAFQLKQMLEHRAKLAEFPELDQSLRKSTGGPTRVIVELSAEPVALKKGISALSGRSFTSSMEAQAEAQVEQQQQKFIDSLDSKNIDHDVSNQYSYAFNGLSMEIEGSQVESLLEIPGVLGVYPDLEVTAGPKVDEVKPYMKDTGPFIGAPDVWDLGYTGKGIKVGVIDTGIDYEHPNLKDAYKGGYDFVDNDNDPYEATPLDWENDPTNPDPIDDNGSTYWTDHGTHVAGTIAAREGGEFGVVGIAPEASIYAYRVLGPYGSGYSSWVVGGIDRAVQDGMDVINLSLGNSRNDPDYVTSVAVNNAALAGVTPVVASGNSGPNRWTAGSPATSAFAITVGNSTGPSDEIAATGYFYAEEDLESDQPDNTEPSDPPAELGNATQPDQPPVPEEGRDAGEADLGQEPSAGTSEPEAESHGEASNLSGHTEEDTSVPATGTSTEQDSEQGTPVDSPSTNEGTESTNGQLPLEQDGNGSVDEQNGPLTVVEATYGMDLMAWNLAEDPEAVLQGDFELVYGGLGYPEDFQGVNAEGKIALIQRGVIPFVDKIASAKAAGAVGIIIYNNTNDPNNPIAYLGDSFQFIPTFRTSKDVGEQIKTLLGEHPNLQVRFSDFKRTQTEGDEMYTSSSRGPAKKTLDIKPDVVAPGTSILSTVPAYGKDSPEADYSQAYDRFTGTSMASPHVAGLAALILEKNSHWSPFDVKVALMNNAKVLNTELYEVNDQGAGRVQALQTIQADTLAKVIDKTTYQEKGTSKEYENITGSISFGNFTGTTAKKVQKKIRVEQLGANGGEFKVAVNPTVETPGVSVTVDKTSFVLNGQEELVVTLEVPEGITGVSEQQGYITLTNGTRTYSVPYAAYFNLEITGIKYTKVYNDTEVYIPHFPLDQYGNLGKLNVSFEFYNPMQIVIVDLYDSLNPGAGVDGDGIIGQIFGNQGYFDANTSFTIGWNGKYGDYATEEEVEVQDGLYSIELLALGTNLQVSSDYSTIPFFVKRAAPVIHTEQDVKLSGKDKTALSGTIEDLYVTAAPAMWDEWAIDFDVSEWLDAKYTIKRANKSVAKEGSFDVEQDGAFTIPLDGLSSGNYTVELSVKDRQGLEGTATVDLQLTGAPGPGNPDPGNPGGGSGGGGGSSSGGGSTTPSTPAPEVSGDAKVTTKKNTDGTESATAALSETAVNAGIAGDGKEVKLDVSKLDFMKYSDVAFTLNKATVDKLKASGKPLVIQGNGFALTVPAEALDDFTTASGFNLTVSVAAGKAGKPASLNVVSPLVTVKHADKFKHSILLTLNYDSAKVKDARKVGAYMQSPTGDMVSAGLLHSAAKGSITFRIYVPASYVAAENSVTFNDISGHWAKDEIEVAASQHVTYGTGAGRFSPNTTITRAEFATLLDRIFETGIDWDTRSKEAGAKNPLTRVEMVTMIAEALKVESEGGQLSFSDANQIPADARSAVAFAVEQGLVKGMNGNRFAPEETSTRAQVSVIVYRLLDYLNKI</sequence>
<dbReference type="InterPro" id="IPR023827">
    <property type="entry name" value="Peptidase_S8_Asp-AS"/>
</dbReference>
<dbReference type="Gene3D" id="3.50.30.30">
    <property type="match status" value="1"/>
</dbReference>
<dbReference type="PROSITE" id="PS00138">
    <property type="entry name" value="SUBTILASE_SER"/>
    <property type="match status" value="1"/>
</dbReference>